<dbReference type="EMBL" id="LMVN01000006">
    <property type="protein sequence ID" value="PAV07879.1"/>
    <property type="molecule type" value="Genomic_DNA"/>
</dbReference>
<dbReference type="Proteomes" id="UP000217528">
    <property type="component" value="Unassembled WGS sequence"/>
</dbReference>
<keyword evidence="4" id="KW-0862">Zinc</keyword>
<evidence type="ECO:0000313" key="7">
    <source>
        <dbReference type="EMBL" id="PWL07695.1"/>
    </source>
</evidence>
<dbReference type="AlphaFoldDB" id="A0A2A2HEL9"/>
<evidence type="ECO:0000256" key="2">
    <source>
        <dbReference type="ARBA" id="ARBA00022723"/>
    </source>
</evidence>
<evidence type="ECO:0000259" key="5">
    <source>
        <dbReference type="SMART" id="SM00709"/>
    </source>
</evidence>
<dbReference type="NCBIfam" id="TIGR00340">
    <property type="entry name" value="zpr1_rel"/>
    <property type="match status" value="1"/>
</dbReference>
<reference evidence="7 9" key="1">
    <citation type="submission" date="2016-04" db="EMBL/GenBank/DDBJ databases">
        <title>Genome sequence of Methanosphaera cuniculi DSM 4103.</title>
        <authorList>
            <person name="Poehlein A."/>
            <person name="Seedorf H."/>
            <person name="Daniel R."/>
        </authorList>
    </citation>
    <scope>NUCLEOTIDE SEQUENCE [LARGE SCALE GENOMIC DNA]</scope>
    <source>
        <strain evidence="7 9">DSM 4103</strain>
    </source>
</reference>
<dbReference type="Proteomes" id="UP000246004">
    <property type="component" value="Unassembled WGS sequence"/>
</dbReference>
<dbReference type="SMART" id="SM00709">
    <property type="entry name" value="Zpr1"/>
    <property type="match status" value="1"/>
</dbReference>
<evidence type="ECO:0000313" key="9">
    <source>
        <dbReference type="Proteomes" id="UP000246004"/>
    </source>
</evidence>
<sequence>MTQDLNNEMKSDCPVCGGESTLIVTNKTDNIPYFGNILETAVRCEKCGYQSADNICLDHHDPVRYTLEIGKDKLNTRVAKSQTATVQIPELGLKVEPGAKSQGYVSNVEGILNRFEDAIQRVLLMDNEDPQSVKENALNIMDIIESIKLGEMTTKLIVEDPFGNSIIDDDDAKKEKLTPEEVEKLETGFTIINQDEEPIP</sequence>
<accession>A0A2A2HEL9</accession>
<dbReference type="Pfam" id="PF03367">
    <property type="entry name" value="Zn_ribbon_ZPR1"/>
    <property type="match status" value="1"/>
</dbReference>
<protein>
    <submittedName>
        <fullName evidence="7">ZPR1 zinc-finger domain protein</fullName>
    </submittedName>
</protein>
<dbReference type="OrthoDB" id="14924at2157"/>
<evidence type="ECO:0000256" key="4">
    <source>
        <dbReference type="ARBA" id="ARBA00022833"/>
    </source>
</evidence>
<comment type="similarity">
    <text evidence="1">Belongs to the ZPR1 family.</text>
</comment>
<dbReference type="InterPro" id="IPR042452">
    <property type="entry name" value="ZPR1_Znf1/2"/>
</dbReference>
<dbReference type="PANTHER" id="PTHR10876:SF0">
    <property type="entry name" value="ZINC FINGER PROTEIN ZPR1"/>
    <property type="match status" value="1"/>
</dbReference>
<name>A0A2A2HEL9_9EURY</name>
<dbReference type="Gene3D" id="2.20.25.420">
    <property type="entry name" value="ZPR1, zinc finger domain"/>
    <property type="match status" value="1"/>
</dbReference>
<evidence type="ECO:0000256" key="1">
    <source>
        <dbReference type="ARBA" id="ARBA00008354"/>
    </source>
</evidence>
<dbReference type="Gene3D" id="2.60.120.1040">
    <property type="entry name" value="ZPR1, A/B domain"/>
    <property type="match status" value="1"/>
</dbReference>
<feature type="domain" description="Zinc finger ZPR1-type" evidence="5">
    <location>
        <begin position="11"/>
        <end position="169"/>
    </location>
</feature>
<keyword evidence="2" id="KW-0479">Metal-binding</keyword>
<evidence type="ECO:0000313" key="8">
    <source>
        <dbReference type="Proteomes" id="UP000217528"/>
    </source>
</evidence>
<dbReference type="InterPro" id="IPR004457">
    <property type="entry name" value="Znf_ZPR1"/>
</dbReference>
<dbReference type="InterPro" id="IPR042451">
    <property type="entry name" value="ZPR1_A/B_dom"/>
</dbReference>
<dbReference type="Pfam" id="PF22794">
    <property type="entry name" value="jr-ZPR1"/>
    <property type="match status" value="1"/>
</dbReference>
<organism evidence="6 8">
    <name type="scientific">Methanosphaera cuniculi</name>
    <dbReference type="NCBI Taxonomy" id="1077256"/>
    <lineage>
        <taxon>Archaea</taxon>
        <taxon>Methanobacteriati</taxon>
        <taxon>Methanobacteriota</taxon>
        <taxon>Methanomada group</taxon>
        <taxon>Methanobacteria</taxon>
        <taxon>Methanobacteriales</taxon>
        <taxon>Methanobacteriaceae</taxon>
        <taxon>Methanosphaera</taxon>
    </lineage>
</organism>
<dbReference type="NCBIfam" id="TIGR00310">
    <property type="entry name" value="ZPR1_znf"/>
    <property type="match status" value="1"/>
</dbReference>
<dbReference type="InterPro" id="IPR040141">
    <property type="entry name" value="ZPR1"/>
</dbReference>
<dbReference type="GO" id="GO:0008270">
    <property type="term" value="F:zinc ion binding"/>
    <property type="evidence" value="ECO:0007669"/>
    <property type="project" value="UniProtKB-KW"/>
</dbReference>
<gene>
    <name evidence="6" type="ORF">ASJ82_06725</name>
    <name evidence="7" type="ORF">MSCUN_14480</name>
</gene>
<evidence type="ECO:0000256" key="3">
    <source>
        <dbReference type="ARBA" id="ARBA00022771"/>
    </source>
</evidence>
<dbReference type="RefSeq" id="WP_170104110.1">
    <property type="nucleotide sequence ID" value="NZ_LMVN01000006.1"/>
</dbReference>
<dbReference type="InterPro" id="IPR004470">
    <property type="entry name" value="ZPR1-like_arc"/>
</dbReference>
<keyword evidence="8" id="KW-1185">Reference proteome</keyword>
<dbReference type="PANTHER" id="PTHR10876">
    <property type="entry name" value="ZINC FINGER PROTEIN ZPR1"/>
    <property type="match status" value="1"/>
</dbReference>
<evidence type="ECO:0000313" key="6">
    <source>
        <dbReference type="EMBL" id="PAV07879.1"/>
    </source>
</evidence>
<proteinExistence type="inferred from homology"/>
<comment type="caution">
    <text evidence="6">The sequence shown here is derived from an EMBL/GenBank/DDBJ whole genome shotgun (WGS) entry which is preliminary data.</text>
</comment>
<dbReference type="EMBL" id="LWMS01000045">
    <property type="protein sequence ID" value="PWL07695.1"/>
    <property type="molecule type" value="Genomic_DNA"/>
</dbReference>
<dbReference type="InterPro" id="IPR056180">
    <property type="entry name" value="ZPR1_jr_dom"/>
</dbReference>
<keyword evidence="3 7" id="KW-0863">Zinc-finger</keyword>
<reference evidence="6 8" key="2">
    <citation type="journal article" date="2017" name="BMC Genomics">
        <title>Genomic analysis of methanogenic archaea reveals a shift towards energy conservation.</title>
        <authorList>
            <person name="Gilmore S.P."/>
            <person name="Henske J.K."/>
            <person name="Sexton J.A."/>
            <person name="Solomon K.V."/>
            <person name="Seppala S."/>
            <person name="Yoo J.I."/>
            <person name="Huyett L.M."/>
            <person name="Pressman A."/>
            <person name="Cogan J.Z."/>
            <person name="Kivenson V."/>
            <person name="Peng X."/>
            <person name="Tan Y."/>
            <person name="Valentine D.L."/>
            <person name="O'Malley M.A."/>
        </authorList>
    </citation>
    <scope>NUCLEOTIDE SEQUENCE [LARGE SCALE GENOMIC DNA]</scope>
    <source>
        <strain evidence="6 8">1R-7</strain>
    </source>
</reference>